<proteinExistence type="predicted"/>
<dbReference type="PANTHER" id="PTHR46112">
    <property type="entry name" value="AMINOPEPTIDASE"/>
    <property type="match status" value="1"/>
</dbReference>
<evidence type="ECO:0000313" key="3">
    <source>
        <dbReference type="EMBL" id="KKN38429.1"/>
    </source>
</evidence>
<feature type="domain" description="Peptidase M24" evidence="1">
    <location>
        <begin position="159"/>
        <end position="362"/>
    </location>
</feature>
<dbReference type="InterPro" id="IPR029149">
    <property type="entry name" value="Creatin/AminoP/Spt16_N"/>
</dbReference>
<accession>A0A0F9Q7I7</accession>
<dbReference type="Gene3D" id="3.90.230.10">
    <property type="entry name" value="Creatinase/methionine aminopeptidase superfamily"/>
    <property type="match status" value="1"/>
</dbReference>
<feature type="domain" description="Creatinase N-terminal" evidence="2">
    <location>
        <begin position="5"/>
        <end position="150"/>
    </location>
</feature>
<dbReference type="InterPro" id="IPR000587">
    <property type="entry name" value="Creatinase_N"/>
</dbReference>
<organism evidence="3">
    <name type="scientific">marine sediment metagenome</name>
    <dbReference type="NCBI Taxonomy" id="412755"/>
    <lineage>
        <taxon>unclassified sequences</taxon>
        <taxon>metagenomes</taxon>
        <taxon>ecological metagenomes</taxon>
    </lineage>
</organism>
<evidence type="ECO:0008006" key="4">
    <source>
        <dbReference type="Google" id="ProtNLM"/>
    </source>
</evidence>
<dbReference type="PANTHER" id="PTHR46112:SF3">
    <property type="entry name" value="AMINOPEPTIDASE YPDF"/>
    <property type="match status" value="1"/>
</dbReference>
<dbReference type="AlphaFoldDB" id="A0A0F9Q7I7"/>
<comment type="caution">
    <text evidence="3">The sequence shown here is derived from an EMBL/GenBank/DDBJ whole genome shotgun (WGS) entry which is preliminary data.</text>
</comment>
<dbReference type="SUPFAM" id="SSF53092">
    <property type="entry name" value="Creatinase/prolidase N-terminal domain"/>
    <property type="match status" value="1"/>
</dbReference>
<evidence type="ECO:0000259" key="1">
    <source>
        <dbReference type="Pfam" id="PF00557"/>
    </source>
</evidence>
<name>A0A0F9Q7I7_9ZZZZ</name>
<reference evidence="3" key="1">
    <citation type="journal article" date="2015" name="Nature">
        <title>Complex archaea that bridge the gap between prokaryotes and eukaryotes.</title>
        <authorList>
            <person name="Spang A."/>
            <person name="Saw J.H."/>
            <person name="Jorgensen S.L."/>
            <person name="Zaremba-Niedzwiedzka K."/>
            <person name="Martijn J."/>
            <person name="Lind A.E."/>
            <person name="van Eijk R."/>
            <person name="Schleper C."/>
            <person name="Guy L."/>
            <person name="Ettema T.J."/>
        </authorList>
    </citation>
    <scope>NUCLEOTIDE SEQUENCE</scope>
</reference>
<dbReference type="InterPro" id="IPR000994">
    <property type="entry name" value="Pept_M24"/>
</dbReference>
<dbReference type="EMBL" id="LAZR01001830">
    <property type="protein sequence ID" value="KKN38429.1"/>
    <property type="molecule type" value="Genomic_DNA"/>
</dbReference>
<dbReference type="SUPFAM" id="SSF55920">
    <property type="entry name" value="Creatinase/aminopeptidase"/>
    <property type="match status" value="1"/>
</dbReference>
<sequence>MNKFEKAQQILQSLNVDGWLIFCTEDNDINSRYLLGVGSHAPHFIYIASDGMHKVLPAVMEANMVKNSLKKKGVDAEIIPFKTLGELAEHLKPIIDKSKIALNFGENLLQVDGTGFADYIPVGIYTALQRLAPNTEFISAAPIIYELRSVKSSEQLDDLRNVCKATMEILETIPDVVKVGMTEKEVMANLECKYLKLGKSSFPAIVAAGKNSADPHHNSSPEKIKLGPLLIDTGLIIDEMCSDITWTFWVGKNPPDDFISAYNALFDAKEIANKYYVANNPCNLPAKKCREHLEKIGFDHEKLFFHGLGHSLGFEVHGVGPRISWKVPDTDILEENMVYTNEPGLYWIGKWGIRLEDNVIIKKEKCEQVTEVPKEPILI</sequence>
<gene>
    <name evidence="3" type="ORF">LCGC14_0753610</name>
</gene>
<dbReference type="InterPro" id="IPR036005">
    <property type="entry name" value="Creatinase/aminopeptidase-like"/>
</dbReference>
<dbReference type="Pfam" id="PF01321">
    <property type="entry name" value="Creatinase_N"/>
    <property type="match status" value="1"/>
</dbReference>
<dbReference type="Gene3D" id="3.40.350.10">
    <property type="entry name" value="Creatinase/prolidase N-terminal domain"/>
    <property type="match status" value="1"/>
</dbReference>
<dbReference type="Pfam" id="PF00557">
    <property type="entry name" value="Peptidase_M24"/>
    <property type="match status" value="1"/>
</dbReference>
<protein>
    <recommendedName>
        <fullName evidence="4">Peptidase M24 domain-containing protein</fullName>
    </recommendedName>
</protein>
<evidence type="ECO:0000259" key="2">
    <source>
        <dbReference type="Pfam" id="PF01321"/>
    </source>
</evidence>
<dbReference type="InterPro" id="IPR050659">
    <property type="entry name" value="Peptidase_M24B"/>
</dbReference>